<keyword evidence="11" id="KW-0472">Membrane</keyword>
<protein>
    <recommendedName>
        <fullName evidence="1">non-specific serine/threonine protein kinase</fullName>
        <ecNumber evidence="1">2.7.11.1</ecNumber>
    </recommendedName>
</protein>
<evidence type="ECO:0000256" key="3">
    <source>
        <dbReference type="ARBA" id="ARBA00022679"/>
    </source>
</evidence>
<dbReference type="Gene3D" id="2.30.30.40">
    <property type="entry name" value="SH3 Domains"/>
    <property type="match status" value="1"/>
</dbReference>
<dbReference type="RefSeq" id="WP_155083760.1">
    <property type="nucleotide sequence ID" value="NZ_WMIA01000008.1"/>
</dbReference>
<dbReference type="InterPro" id="IPR011009">
    <property type="entry name" value="Kinase-like_dom_sf"/>
</dbReference>
<keyword evidence="11" id="KW-1133">Transmembrane helix</keyword>
<dbReference type="PANTHER" id="PTHR24363:SF0">
    <property type="entry name" value="SERINE_THREONINE KINASE LIKE DOMAIN CONTAINING 1"/>
    <property type="match status" value="1"/>
</dbReference>
<dbReference type="GO" id="GO:0004674">
    <property type="term" value="F:protein serine/threonine kinase activity"/>
    <property type="evidence" value="ECO:0007669"/>
    <property type="project" value="UniProtKB-KW"/>
</dbReference>
<evidence type="ECO:0000313" key="13">
    <source>
        <dbReference type="EMBL" id="MTF38967.1"/>
    </source>
</evidence>
<comment type="catalytic activity">
    <reaction evidence="7">
        <text>L-threonyl-[protein] + ATP = O-phospho-L-threonyl-[protein] + ADP + H(+)</text>
        <dbReference type="Rhea" id="RHEA:46608"/>
        <dbReference type="Rhea" id="RHEA-COMP:11060"/>
        <dbReference type="Rhea" id="RHEA-COMP:11605"/>
        <dbReference type="ChEBI" id="CHEBI:15378"/>
        <dbReference type="ChEBI" id="CHEBI:30013"/>
        <dbReference type="ChEBI" id="CHEBI:30616"/>
        <dbReference type="ChEBI" id="CHEBI:61977"/>
        <dbReference type="ChEBI" id="CHEBI:456216"/>
        <dbReference type="EC" id="2.7.11.1"/>
    </reaction>
</comment>
<organism evidence="13 14">
    <name type="scientific">Cyanobacterium aponinum 0216</name>
    <dbReference type="NCBI Taxonomy" id="2676140"/>
    <lineage>
        <taxon>Bacteria</taxon>
        <taxon>Bacillati</taxon>
        <taxon>Cyanobacteriota</taxon>
        <taxon>Cyanophyceae</taxon>
        <taxon>Oscillatoriophycideae</taxon>
        <taxon>Chroococcales</taxon>
        <taxon>Geminocystaceae</taxon>
        <taxon>Cyanobacterium</taxon>
    </lineage>
</organism>
<evidence type="ECO:0000259" key="12">
    <source>
        <dbReference type="PROSITE" id="PS50011"/>
    </source>
</evidence>
<keyword evidence="6 9" id="KW-0067">ATP-binding</keyword>
<dbReference type="PANTHER" id="PTHR24363">
    <property type="entry name" value="SERINE/THREONINE PROTEIN KINASE"/>
    <property type="match status" value="1"/>
</dbReference>
<dbReference type="EC" id="2.7.11.1" evidence="1"/>
<evidence type="ECO:0000256" key="4">
    <source>
        <dbReference type="ARBA" id="ARBA00022741"/>
    </source>
</evidence>
<dbReference type="SUPFAM" id="SSF56112">
    <property type="entry name" value="Protein kinase-like (PK-like)"/>
    <property type="match status" value="1"/>
</dbReference>
<dbReference type="GO" id="GO:0005524">
    <property type="term" value="F:ATP binding"/>
    <property type="evidence" value="ECO:0007669"/>
    <property type="project" value="UniProtKB-UniRule"/>
</dbReference>
<dbReference type="InterPro" id="IPR017441">
    <property type="entry name" value="Protein_kinase_ATP_BS"/>
</dbReference>
<evidence type="ECO:0000256" key="6">
    <source>
        <dbReference type="ARBA" id="ARBA00022840"/>
    </source>
</evidence>
<keyword evidence="11" id="KW-0812">Transmembrane</keyword>
<keyword evidence="3" id="KW-0808">Transferase</keyword>
<keyword evidence="4 9" id="KW-0547">Nucleotide-binding</keyword>
<feature type="binding site" evidence="9">
    <location>
        <position position="40"/>
    </location>
    <ligand>
        <name>ATP</name>
        <dbReference type="ChEBI" id="CHEBI:30616"/>
    </ligand>
</feature>
<keyword evidence="5 13" id="KW-0418">Kinase</keyword>
<sequence length="572" mass="63929">MNEILCDRYQILHPLGSGGFGETFLAVDLHSPTQRKVVVKALKSVNHNTSSEIIEKLFFKEAQVLEELGQNCPQIPTLYAYFCQDDKYYLVQEYIEGKNLSQSGILSSDRCLTILTSLLDTLKYVHSKNIIHRDIKPENIIIRASDGLPVLIDFGAVKETMGSFNTSSGSTVSSVVIGTRGFIAPEQSMGRTVFSTDLFALGLTMIYSLTGKYPIELPSNNLTGELEWQNLVANLHPTLAKVLEKAIKMEISNRYLTAETMQEDLYLSQFQTVAFVPPKGDNVKTSNINIEKNTDPIPVVQPPVSQPIYPEPEINTSSNSYPKQNDKSSSNILIILLILILALLGSLVGFFIIQNINQTQQKIAEIEQEKERIKSQLSEENLNKEREELEALKQEVEQQRLEAERLYQKAKEEDRNKEKISNTTGSFDSGSQNISAIVFDPPSNIRTTPNGEIICSINAVTSITINTYGSANGWYVTDFCGRNGYIHHSQIHFENTVHVEKNPSCLVTNIKTGQLAVRKSPGGESLAGLNNDDVVQYIRGDFPWYYIRVIEGSNRSLNGRTGWVNANYLECA</sequence>
<dbReference type="EMBL" id="WMIA01000008">
    <property type="protein sequence ID" value="MTF38967.1"/>
    <property type="molecule type" value="Genomic_DNA"/>
</dbReference>
<reference evidence="13 14" key="1">
    <citation type="submission" date="2019-11" db="EMBL/GenBank/DDBJ databases">
        <title>Isolation of a new High Light Tolerant Cyanobacteria.</title>
        <authorList>
            <person name="Dobson Z."/>
            <person name="Vaughn N."/>
            <person name="Vaughn M."/>
            <person name="Fromme P."/>
            <person name="Mazor Y."/>
        </authorList>
    </citation>
    <scope>NUCLEOTIDE SEQUENCE [LARGE SCALE GENOMIC DNA]</scope>
    <source>
        <strain evidence="13 14">0216</strain>
    </source>
</reference>
<evidence type="ECO:0000256" key="1">
    <source>
        <dbReference type="ARBA" id="ARBA00012513"/>
    </source>
</evidence>
<feature type="coiled-coil region" evidence="10">
    <location>
        <begin position="356"/>
        <end position="423"/>
    </location>
</feature>
<dbReference type="InterPro" id="IPR008271">
    <property type="entry name" value="Ser/Thr_kinase_AS"/>
</dbReference>
<dbReference type="SMART" id="SM00220">
    <property type="entry name" value="S_TKc"/>
    <property type="match status" value="1"/>
</dbReference>
<dbReference type="PROSITE" id="PS00107">
    <property type="entry name" value="PROTEIN_KINASE_ATP"/>
    <property type="match status" value="1"/>
</dbReference>
<dbReference type="PROSITE" id="PS50011">
    <property type="entry name" value="PROTEIN_KINASE_DOM"/>
    <property type="match status" value="1"/>
</dbReference>
<dbReference type="Gene3D" id="1.10.510.10">
    <property type="entry name" value="Transferase(Phosphotransferase) domain 1"/>
    <property type="match status" value="1"/>
</dbReference>
<dbReference type="Pfam" id="PF00069">
    <property type="entry name" value="Pkinase"/>
    <property type="match status" value="1"/>
</dbReference>
<feature type="domain" description="Protein kinase" evidence="12">
    <location>
        <begin position="9"/>
        <end position="267"/>
    </location>
</feature>
<evidence type="ECO:0000256" key="10">
    <source>
        <dbReference type="SAM" id="Coils"/>
    </source>
</evidence>
<dbReference type="Proteomes" id="UP000437131">
    <property type="component" value="Unassembled WGS sequence"/>
</dbReference>
<comment type="catalytic activity">
    <reaction evidence="8">
        <text>L-seryl-[protein] + ATP = O-phospho-L-seryl-[protein] + ADP + H(+)</text>
        <dbReference type="Rhea" id="RHEA:17989"/>
        <dbReference type="Rhea" id="RHEA-COMP:9863"/>
        <dbReference type="Rhea" id="RHEA-COMP:11604"/>
        <dbReference type="ChEBI" id="CHEBI:15378"/>
        <dbReference type="ChEBI" id="CHEBI:29999"/>
        <dbReference type="ChEBI" id="CHEBI:30616"/>
        <dbReference type="ChEBI" id="CHEBI:83421"/>
        <dbReference type="ChEBI" id="CHEBI:456216"/>
        <dbReference type="EC" id="2.7.11.1"/>
    </reaction>
</comment>
<dbReference type="AlphaFoldDB" id="A0A844GR59"/>
<dbReference type="CDD" id="cd14014">
    <property type="entry name" value="STKc_PknB_like"/>
    <property type="match status" value="1"/>
</dbReference>
<evidence type="ECO:0000256" key="7">
    <source>
        <dbReference type="ARBA" id="ARBA00047899"/>
    </source>
</evidence>
<evidence type="ECO:0000256" key="5">
    <source>
        <dbReference type="ARBA" id="ARBA00022777"/>
    </source>
</evidence>
<evidence type="ECO:0000256" key="11">
    <source>
        <dbReference type="SAM" id="Phobius"/>
    </source>
</evidence>
<evidence type="ECO:0000313" key="14">
    <source>
        <dbReference type="Proteomes" id="UP000437131"/>
    </source>
</evidence>
<name>A0A844GR59_9CHRO</name>
<dbReference type="PROSITE" id="PS00108">
    <property type="entry name" value="PROTEIN_KINASE_ST"/>
    <property type="match status" value="1"/>
</dbReference>
<accession>A0A844GR59</accession>
<proteinExistence type="predicted"/>
<dbReference type="InterPro" id="IPR000719">
    <property type="entry name" value="Prot_kinase_dom"/>
</dbReference>
<keyword evidence="2" id="KW-0723">Serine/threonine-protein kinase</keyword>
<gene>
    <name evidence="13" type="ORF">GGC33_08505</name>
</gene>
<evidence type="ECO:0000256" key="8">
    <source>
        <dbReference type="ARBA" id="ARBA00048679"/>
    </source>
</evidence>
<comment type="caution">
    <text evidence="13">The sequence shown here is derived from an EMBL/GenBank/DDBJ whole genome shotgun (WGS) entry which is preliminary data.</text>
</comment>
<feature type="transmembrane region" description="Helical" evidence="11">
    <location>
        <begin position="332"/>
        <end position="353"/>
    </location>
</feature>
<evidence type="ECO:0000256" key="9">
    <source>
        <dbReference type="PROSITE-ProRule" id="PRU10141"/>
    </source>
</evidence>
<evidence type="ECO:0000256" key="2">
    <source>
        <dbReference type="ARBA" id="ARBA00022527"/>
    </source>
</evidence>
<keyword evidence="10" id="KW-0175">Coiled coil</keyword>